<comment type="caution">
    <text evidence="2">The sequence shown here is derived from an EMBL/GenBank/DDBJ whole genome shotgun (WGS) entry which is preliminary data.</text>
</comment>
<accession>A0AAN8FGB4</accession>
<keyword evidence="3" id="KW-1185">Reference proteome</keyword>
<sequence>MSGELKGRSKERIPVDSKEKLKSSAIFKQKSDSREGTATTSTTRSRDSLETKDKEKEKKYPKPAEQEDSFARHLPKVEEARRTQEIKKKGKRAKNKGDYKTWSIMMLADEFGDDSPPK</sequence>
<reference evidence="2 3" key="1">
    <citation type="submission" date="2019-10" db="EMBL/GenBank/DDBJ databases">
        <title>Assembly and Annotation for the nematode Trichostrongylus colubriformis.</title>
        <authorList>
            <person name="Martin J."/>
        </authorList>
    </citation>
    <scope>NUCLEOTIDE SEQUENCE [LARGE SCALE GENOMIC DNA]</scope>
    <source>
        <strain evidence="2">G859</strain>
        <tissue evidence="2">Whole worm</tissue>
    </source>
</reference>
<evidence type="ECO:0000313" key="3">
    <source>
        <dbReference type="Proteomes" id="UP001331761"/>
    </source>
</evidence>
<dbReference type="EMBL" id="WIXE01012625">
    <property type="protein sequence ID" value="KAK5975774.1"/>
    <property type="molecule type" value="Genomic_DNA"/>
</dbReference>
<proteinExistence type="predicted"/>
<feature type="compositionally biased region" description="Basic and acidic residues" evidence="1">
    <location>
        <begin position="44"/>
        <end position="87"/>
    </location>
</feature>
<dbReference type="AlphaFoldDB" id="A0AAN8FGB4"/>
<organism evidence="2 3">
    <name type="scientific">Trichostrongylus colubriformis</name>
    <name type="common">Black scour worm</name>
    <dbReference type="NCBI Taxonomy" id="6319"/>
    <lineage>
        <taxon>Eukaryota</taxon>
        <taxon>Metazoa</taxon>
        <taxon>Ecdysozoa</taxon>
        <taxon>Nematoda</taxon>
        <taxon>Chromadorea</taxon>
        <taxon>Rhabditida</taxon>
        <taxon>Rhabditina</taxon>
        <taxon>Rhabditomorpha</taxon>
        <taxon>Strongyloidea</taxon>
        <taxon>Trichostrongylidae</taxon>
        <taxon>Trichostrongylus</taxon>
    </lineage>
</organism>
<feature type="region of interest" description="Disordered" evidence="1">
    <location>
        <begin position="1"/>
        <end position="96"/>
    </location>
</feature>
<name>A0AAN8FGB4_TRICO</name>
<evidence type="ECO:0000256" key="1">
    <source>
        <dbReference type="SAM" id="MobiDB-lite"/>
    </source>
</evidence>
<protein>
    <submittedName>
        <fullName evidence="2">Uncharacterized protein</fullName>
    </submittedName>
</protein>
<dbReference type="Proteomes" id="UP001331761">
    <property type="component" value="Unassembled WGS sequence"/>
</dbReference>
<evidence type="ECO:0000313" key="2">
    <source>
        <dbReference type="EMBL" id="KAK5975774.1"/>
    </source>
</evidence>
<feature type="compositionally biased region" description="Basic and acidic residues" evidence="1">
    <location>
        <begin position="1"/>
        <end position="22"/>
    </location>
</feature>
<gene>
    <name evidence="2" type="ORF">GCK32_005202</name>
</gene>